<proteinExistence type="predicted"/>
<evidence type="ECO:0008006" key="5">
    <source>
        <dbReference type="Google" id="ProtNLM"/>
    </source>
</evidence>
<evidence type="ECO:0000313" key="2">
    <source>
        <dbReference type="EMBL" id="PJZ59578.1"/>
    </source>
</evidence>
<keyword evidence="3" id="KW-1185">Reference proteome</keyword>
<dbReference type="EMBL" id="NPDU01000116">
    <property type="protein sequence ID" value="PJZ59578.1"/>
    <property type="molecule type" value="Genomic_DNA"/>
</dbReference>
<dbReference type="Pfam" id="PF07600">
    <property type="entry name" value="DUF1564"/>
    <property type="match status" value="1"/>
</dbReference>
<evidence type="ECO:0000313" key="3">
    <source>
        <dbReference type="Proteomes" id="UP000232149"/>
    </source>
</evidence>
<dbReference type="EMBL" id="NPDV01000010">
    <property type="protein sequence ID" value="PJZ52926.1"/>
    <property type="molecule type" value="Genomic_DNA"/>
</dbReference>
<protein>
    <recommendedName>
        <fullName evidence="5">DUF1564 domain-containing protein</fullName>
    </recommendedName>
</protein>
<dbReference type="RefSeq" id="WP_100786131.1">
    <property type="nucleotide sequence ID" value="NZ_NPDU01000116.1"/>
</dbReference>
<dbReference type="Proteomes" id="UP000232149">
    <property type="component" value="Unassembled WGS sequence"/>
</dbReference>
<gene>
    <name evidence="2" type="ORF">CH376_23005</name>
    <name evidence="1" type="ORF">CH380_12760</name>
</gene>
<accession>A0A2M9YN12</accession>
<comment type="caution">
    <text evidence="1">The sequence shown here is derived from an EMBL/GenBank/DDBJ whole genome shotgun (WGS) entry which is preliminary data.</text>
</comment>
<evidence type="ECO:0000313" key="1">
    <source>
        <dbReference type="EMBL" id="PJZ52926.1"/>
    </source>
</evidence>
<reference evidence="3 4" key="1">
    <citation type="submission" date="2017-07" db="EMBL/GenBank/DDBJ databases">
        <title>Leptospira spp. isolated from tropical soils.</title>
        <authorList>
            <person name="Thibeaux R."/>
            <person name="Iraola G."/>
            <person name="Ferres I."/>
            <person name="Bierque E."/>
            <person name="Girault D."/>
            <person name="Soupe-Gilbert M.-E."/>
            <person name="Picardeau M."/>
            <person name="Goarant C."/>
        </authorList>
    </citation>
    <scope>NUCLEOTIDE SEQUENCE [LARGE SCALE GENOMIC DNA]</scope>
    <source>
        <strain evidence="1 4">FH2-B-C1</strain>
        <strain evidence="2 3">FH2-B-D1</strain>
    </source>
</reference>
<evidence type="ECO:0000313" key="4">
    <source>
        <dbReference type="Proteomes" id="UP000232188"/>
    </source>
</evidence>
<organism evidence="1 4">
    <name type="scientific">Leptospira adleri</name>
    <dbReference type="NCBI Taxonomy" id="2023186"/>
    <lineage>
        <taxon>Bacteria</taxon>
        <taxon>Pseudomonadati</taxon>
        <taxon>Spirochaetota</taxon>
        <taxon>Spirochaetia</taxon>
        <taxon>Leptospirales</taxon>
        <taxon>Leptospiraceae</taxon>
        <taxon>Leptospira</taxon>
    </lineage>
</organism>
<dbReference type="Proteomes" id="UP000232188">
    <property type="component" value="Unassembled WGS sequence"/>
</dbReference>
<name>A0A2M9YN12_9LEPT</name>
<dbReference type="InterPro" id="IPR011458">
    <property type="entry name" value="DUF1564"/>
</dbReference>
<sequence length="178" mass="20646">MEMLSIRSDQFIESSLTEVKNDVVTILIPESYYSTLDSKEQKDLKKKLPSLLRRYGKFLAGASRLNSKAGKILYQKDRGKMKRVNFRVESGMWNILGVLALSHGVSRCLLFNYMLVLESLEVGDSIVETMNAGGPTFHRIYSFIWQLDLQNKRVFRKLEFTPNPIFPIFYGMYWMKPS</sequence>
<dbReference type="AlphaFoldDB" id="A0A2M9YN12"/>